<reference evidence="1 2" key="1">
    <citation type="submission" date="2006-02" db="EMBL/GenBank/DDBJ databases">
        <authorList>
            <person name="Moran M.A."/>
            <person name="Kjelleberg S."/>
            <person name="Egan S."/>
            <person name="Saunders N."/>
            <person name="Thomas T."/>
            <person name="Ferriera S."/>
            <person name="Johnson J."/>
            <person name="Kravitz S."/>
            <person name="Halpern A."/>
            <person name="Remington K."/>
            <person name="Beeson K."/>
            <person name="Tran B."/>
            <person name="Rogers Y.-H."/>
            <person name="Friedman R."/>
            <person name="Venter J.C."/>
        </authorList>
    </citation>
    <scope>NUCLEOTIDE SEQUENCE [LARGE SCALE GENOMIC DNA]</scope>
    <source>
        <strain evidence="1 2">D2</strain>
    </source>
</reference>
<dbReference type="EMBL" id="AAOH01000001">
    <property type="protein sequence ID" value="EAR30554.1"/>
    <property type="molecule type" value="Genomic_DNA"/>
</dbReference>
<evidence type="ECO:0000313" key="1">
    <source>
        <dbReference type="EMBL" id="EAR30554.1"/>
    </source>
</evidence>
<dbReference type="RefSeq" id="WP_009836852.1">
    <property type="nucleotide sequence ID" value="NZ_AAOH01000001.1"/>
</dbReference>
<protein>
    <submittedName>
        <fullName evidence="1">Uncharacterized protein</fullName>
    </submittedName>
</protein>
<gene>
    <name evidence="1" type="ORF">PTD2_03256</name>
</gene>
<keyword evidence="2" id="KW-1185">Reference proteome</keyword>
<accession>A4C4S2</accession>
<proteinExistence type="predicted"/>
<evidence type="ECO:0000313" key="2">
    <source>
        <dbReference type="Proteomes" id="UP000006201"/>
    </source>
</evidence>
<organism evidence="1 2">
    <name type="scientific">Pseudoalteromonas tunicata D2</name>
    <dbReference type="NCBI Taxonomy" id="87626"/>
    <lineage>
        <taxon>Bacteria</taxon>
        <taxon>Pseudomonadati</taxon>
        <taxon>Pseudomonadota</taxon>
        <taxon>Gammaproteobacteria</taxon>
        <taxon>Alteromonadales</taxon>
        <taxon>Pseudoalteromonadaceae</taxon>
        <taxon>Pseudoalteromonas</taxon>
    </lineage>
</organism>
<dbReference type="OrthoDB" id="6309229at2"/>
<dbReference type="HOGENOM" id="CLU_1659282_0_0_6"/>
<dbReference type="Proteomes" id="UP000006201">
    <property type="component" value="Unassembled WGS sequence"/>
</dbReference>
<name>A4C4S2_9GAMM</name>
<sequence length="159" mass="17782">MTHVVSLSKQTLASLAPYQGKTFDCQTDDPFLLTLDYQRKSFNVTHNNSFTFPFALSEEMQLGDLVTISAGAVNHRASEYSGEKKITIADLALGYVDIELKGLGPSDEYVVQQICRRQNKIVQLKNMTVLLSAPHVTQSHAKAESPSLRLWQKISKLLR</sequence>
<comment type="caution">
    <text evidence="1">The sequence shown here is derived from an EMBL/GenBank/DDBJ whole genome shotgun (WGS) entry which is preliminary data.</text>
</comment>
<dbReference type="AlphaFoldDB" id="A4C4S2"/>
<dbReference type="STRING" id="87626.PTD2_03256"/>